<dbReference type="EMBL" id="PZZW01000001">
    <property type="protein sequence ID" value="PTM81937.1"/>
    <property type="molecule type" value="Genomic_DNA"/>
</dbReference>
<evidence type="ECO:0000256" key="2">
    <source>
        <dbReference type="SAM" id="Phobius"/>
    </source>
</evidence>
<organism evidence="3 4">
    <name type="scientific">Cereibacter johrii</name>
    <dbReference type="NCBI Taxonomy" id="445629"/>
    <lineage>
        <taxon>Bacteria</taxon>
        <taxon>Pseudomonadati</taxon>
        <taxon>Pseudomonadota</taxon>
        <taxon>Alphaproteobacteria</taxon>
        <taxon>Rhodobacterales</taxon>
        <taxon>Paracoccaceae</taxon>
        <taxon>Cereibacter</taxon>
    </lineage>
</organism>
<keyword evidence="2" id="KW-1133">Transmembrane helix</keyword>
<keyword evidence="2" id="KW-0812">Transmembrane</keyword>
<feature type="transmembrane region" description="Helical" evidence="2">
    <location>
        <begin position="28"/>
        <end position="52"/>
    </location>
</feature>
<feature type="region of interest" description="Disordered" evidence="1">
    <location>
        <begin position="62"/>
        <end position="85"/>
    </location>
</feature>
<reference evidence="3 4" key="1">
    <citation type="submission" date="2018-04" db="EMBL/GenBank/DDBJ databases">
        <title>Genomic Encyclopedia of Type Strains, Phase III (KMG-III): the genomes of soil and plant-associated and newly described type strains.</title>
        <authorList>
            <person name="Whitman W."/>
        </authorList>
    </citation>
    <scope>NUCLEOTIDE SEQUENCE [LARGE SCALE GENOMIC DNA]</scope>
    <source>
        <strain evidence="3 4">JA192</strain>
    </source>
</reference>
<name>A0ABX5JE80_9RHOB</name>
<dbReference type="RefSeq" id="WP_069330901.1">
    <property type="nucleotide sequence ID" value="NZ_MABH01000067.1"/>
</dbReference>
<evidence type="ECO:0000256" key="1">
    <source>
        <dbReference type="SAM" id="MobiDB-lite"/>
    </source>
</evidence>
<accession>A0ABX5JE80</accession>
<comment type="caution">
    <text evidence="3">The sequence shown here is derived from an EMBL/GenBank/DDBJ whole genome shotgun (WGS) entry which is preliminary data.</text>
</comment>
<dbReference type="Proteomes" id="UP000240800">
    <property type="component" value="Unassembled WGS sequence"/>
</dbReference>
<keyword evidence="2" id="KW-0472">Membrane</keyword>
<keyword evidence="4" id="KW-1185">Reference proteome</keyword>
<protein>
    <recommendedName>
        <fullName evidence="5">Exopolysaccharide production repressor protein</fullName>
    </recommendedName>
</protein>
<evidence type="ECO:0000313" key="3">
    <source>
        <dbReference type="EMBL" id="PTM81937.1"/>
    </source>
</evidence>
<evidence type="ECO:0008006" key="5">
    <source>
        <dbReference type="Google" id="ProtNLM"/>
    </source>
</evidence>
<gene>
    <name evidence="3" type="ORF">C8J29_101884</name>
</gene>
<sequence>MRIAAFLIGMSGAAVAVAAGAIHLGYSGWAVTGFVAGTLVISQMLYLGLILLMTRDESLSRKEGSASECSSDKLIPMHKSQQSGL</sequence>
<proteinExistence type="predicted"/>
<evidence type="ECO:0000313" key="4">
    <source>
        <dbReference type="Proteomes" id="UP000240800"/>
    </source>
</evidence>